<name>A0A7W7ZKM4_9BACT</name>
<organism evidence="1 2">
    <name type="scientific">Granulicella aggregans</name>
    <dbReference type="NCBI Taxonomy" id="474949"/>
    <lineage>
        <taxon>Bacteria</taxon>
        <taxon>Pseudomonadati</taxon>
        <taxon>Acidobacteriota</taxon>
        <taxon>Terriglobia</taxon>
        <taxon>Terriglobales</taxon>
        <taxon>Acidobacteriaceae</taxon>
        <taxon>Granulicella</taxon>
    </lineage>
</organism>
<reference evidence="1 2" key="1">
    <citation type="submission" date="2020-08" db="EMBL/GenBank/DDBJ databases">
        <title>Genomic Encyclopedia of Type Strains, Phase IV (KMG-V): Genome sequencing to study the core and pangenomes of soil and plant-associated prokaryotes.</title>
        <authorList>
            <person name="Whitman W."/>
        </authorList>
    </citation>
    <scope>NUCLEOTIDE SEQUENCE [LARGE SCALE GENOMIC DNA]</scope>
    <source>
        <strain evidence="1 2">M8UP14</strain>
    </source>
</reference>
<evidence type="ECO:0000313" key="2">
    <source>
        <dbReference type="Proteomes" id="UP000540989"/>
    </source>
</evidence>
<evidence type="ECO:0000313" key="1">
    <source>
        <dbReference type="EMBL" id="MBB5061598.1"/>
    </source>
</evidence>
<dbReference type="EMBL" id="JACHIP010000057">
    <property type="protein sequence ID" value="MBB5061598.1"/>
    <property type="molecule type" value="Genomic_DNA"/>
</dbReference>
<comment type="caution">
    <text evidence="1">The sequence shown here is derived from an EMBL/GenBank/DDBJ whole genome shotgun (WGS) entry which is preliminary data.</text>
</comment>
<sequence>MLNSENNASRSFVSPELKEWVPAEYEAGYAARFADASESLTATHCWRVGWEDANTELFESARRNRLIAEGTEEAFTETWGTLYDIGGDARVNGIPFDEHRTESWKLGWIDVDIKLGTIGGRKR</sequence>
<dbReference type="AlphaFoldDB" id="A0A7W7ZKM4"/>
<gene>
    <name evidence="1" type="ORF">HDF16_006334</name>
</gene>
<dbReference type="RefSeq" id="WP_184224550.1">
    <property type="nucleotide sequence ID" value="NZ_JACHIP010000057.1"/>
</dbReference>
<proteinExistence type="predicted"/>
<accession>A0A7W7ZKM4</accession>
<protein>
    <submittedName>
        <fullName evidence="1">Uncharacterized protein</fullName>
    </submittedName>
</protein>
<keyword evidence="2" id="KW-1185">Reference proteome</keyword>
<dbReference type="Proteomes" id="UP000540989">
    <property type="component" value="Unassembled WGS sequence"/>
</dbReference>